<feature type="region of interest" description="Disordered" evidence="1">
    <location>
        <begin position="242"/>
        <end position="319"/>
    </location>
</feature>
<keyword evidence="4" id="KW-1185">Reference proteome</keyword>
<feature type="compositionally biased region" description="Basic and acidic residues" evidence="1">
    <location>
        <begin position="174"/>
        <end position="190"/>
    </location>
</feature>
<feature type="compositionally biased region" description="Low complexity" evidence="1">
    <location>
        <begin position="275"/>
        <end position="288"/>
    </location>
</feature>
<feature type="compositionally biased region" description="Pro residues" evidence="1">
    <location>
        <begin position="246"/>
        <end position="258"/>
    </location>
</feature>
<proteinExistence type="predicted"/>
<feature type="region of interest" description="Disordered" evidence="1">
    <location>
        <begin position="96"/>
        <end position="191"/>
    </location>
</feature>
<name>A0AAW0EYP4_9TRYP</name>
<feature type="region of interest" description="Disordered" evidence="1">
    <location>
        <begin position="213"/>
        <end position="232"/>
    </location>
</feature>
<gene>
    <name evidence="3" type="ORF">NESM_000756700</name>
</gene>
<feature type="domain" description="PH-like" evidence="2">
    <location>
        <begin position="359"/>
        <end position="460"/>
    </location>
</feature>
<dbReference type="AlphaFoldDB" id="A0AAW0EYP4"/>
<reference evidence="3 4" key="1">
    <citation type="journal article" date="2021" name="MBio">
        <title>A New Model Trypanosomatid, Novymonas esmeraldas: Genomic Perception of Its 'Candidatus Pandoraea novymonadis' Endosymbiont.</title>
        <authorList>
            <person name="Zakharova A."/>
            <person name="Saura A."/>
            <person name="Butenko A."/>
            <person name="Podesvova L."/>
            <person name="Warmusova S."/>
            <person name="Kostygov A.Y."/>
            <person name="Nenarokova A."/>
            <person name="Lukes J."/>
            <person name="Opperdoes F.R."/>
            <person name="Yurchenko V."/>
        </authorList>
    </citation>
    <scope>NUCLEOTIDE SEQUENCE [LARGE SCALE GENOMIC DNA]</scope>
    <source>
        <strain evidence="3 4">E262AT.01</strain>
    </source>
</reference>
<feature type="compositionally biased region" description="Low complexity" evidence="1">
    <location>
        <begin position="105"/>
        <end position="115"/>
    </location>
</feature>
<feature type="region of interest" description="Disordered" evidence="1">
    <location>
        <begin position="1"/>
        <end position="20"/>
    </location>
</feature>
<evidence type="ECO:0000313" key="3">
    <source>
        <dbReference type="EMBL" id="KAK7198014.1"/>
    </source>
</evidence>
<dbReference type="Pfam" id="PF23732">
    <property type="entry name" value="PH_22"/>
    <property type="match status" value="1"/>
</dbReference>
<organism evidence="3 4">
    <name type="scientific">Novymonas esmeraldas</name>
    <dbReference type="NCBI Taxonomy" id="1808958"/>
    <lineage>
        <taxon>Eukaryota</taxon>
        <taxon>Discoba</taxon>
        <taxon>Euglenozoa</taxon>
        <taxon>Kinetoplastea</taxon>
        <taxon>Metakinetoplastina</taxon>
        <taxon>Trypanosomatida</taxon>
        <taxon>Trypanosomatidae</taxon>
        <taxon>Novymonas</taxon>
    </lineage>
</organism>
<sequence length="461" mass="48866">MAPRTGPRVTVTSPNSGTVTMSRSVSLASSAYNNDSGHATPDASRFFRHAPPRHETPQSCGGTAAGAPPPTARPALRAMKVNTSHEASSLLTKLAADRRPPPPANVGAPAAVDGNTASNGRTRTTQARRSLPDYFAQTAETSDRRNAEQQRMSRSHSGRSCRADTAATARWRQHREEQQGRRAEDEEAVRRATAALERAGGSVLRRPLSTASPAGLHVANTSSDSSTGSSRAAASILGGNAAALPAPLPRQPPPPPPTTAARTRRHHSDDEDHSGYSSCGSSTGSASGSRKRARSWAAPTPPTSTLDSSVYGTQPPVDTAPPRVCPGMFAGLSAVPVDARLFADTVATQAGVGAQPRYCVRPLWSLVGTFKTSLGGLVTVDSNQDCVRWSQRNPKGGQQTIRLPLRSILDVFTTRVVQEDERVEERQFTVVVRTSTRPSQVVFGFATAGEAQHLRAVLKSR</sequence>
<dbReference type="InterPro" id="IPR057317">
    <property type="entry name" value="PH-like_tryp"/>
</dbReference>
<feature type="compositionally biased region" description="Polar residues" evidence="1">
    <location>
        <begin position="116"/>
        <end position="128"/>
    </location>
</feature>
<protein>
    <recommendedName>
        <fullName evidence="2">PH-like domain-containing protein</fullName>
    </recommendedName>
</protein>
<evidence type="ECO:0000259" key="2">
    <source>
        <dbReference type="Pfam" id="PF23732"/>
    </source>
</evidence>
<comment type="caution">
    <text evidence="3">The sequence shown here is derived from an EMBL/GenBank/DDBJ whole genome shotgun (WGS) entry which is preliminary data.</text>
</comment>
<feature type="compositionally biased region" description="Low complexity" evidence="1">
    <location>
        <begin position="219"/>
        <end position="232"/>
    </location>
</feature>
<feature type="region of interest" description="Disordered" evidence="1">
    <location>
        <begin position="30"/>
        <end position="73"/>
    </location>
</feature>
<evidence type="ECO:0000313" key="4">
    <source>
        <dbReference type="Proteomes" id="UP001430356"/>
    </source>
</evidence>
<feature type="compositionally biased region" description="Polar residues" evidence="1">
    <location>
        <begin position="10"/>
        <end position="20"/>
    </location>
</feature>
<dbReference type="Proteomes" id="UP001430356">
    <property type="component" value="Unassembled WGS sequence"/>
</dbReference>
<evidence type="ECO:0000256" key="1">
    <source>
        <dbReference type="SAM" id="MobiDB-lite"/>
    </source>
</evidence>
<feature type="compositionally biased region" description="Polar residues" evidence="1">
    <location>
        <begin position="303"/>
        <end position="312"/>
    </location>
</feature>
<dbReference type="EMBL" id="JAECZO010000128">
    <property type="protein sequence ID" value="KAK7198014.1"/>
    <property type="molecule type" value="Genomic_DNA"/>
</dbReference>
<accession>A0AAW0EYP4</accession>